<accession>D3LW85</accession>
<dbReference type="InterPro" id="IPR013986">
    <property type="entry name" value="DExx_box_DNA_helicase_dom_sf"/>
</dbReference>
<dbReference type="SMART" id="SM00479">
    <property type="entry name" value="EXOIII"/>
    <property type="match status" value="1"/>
</dbReference>
<dbReference type="Gene3D" id="1.10.10.160">
    <property type="match status" value="1"/>
</dbReference>
<dbReference type="Pfam" id="PF00580">
    <property type="entry name" value="UvrD-helicase"/>
    <property type="match status" value="1"/>
</dbReference>
<evidence type="ECO:0000256" key="5">
    <source>
        <dbReference type="ARBA" id="ARBA00022839"/>
    </source>
</evidence>
<dbReference type="Proteomes" id="UP000003242">
    <property type="component" value="Unassembled WGS sequence"/>
</dbReference>
<dbReference type="EC" id="5.6.2.4" evidence="10"/>
<keyword evidence="15" id="KW-0808">Transferase</keyword>
<dbReference type="InterPro" id="IPR000212">
    <property type="entry name" value="DNA_helicase_UvrD/REP"/>
</dbReference>
<dbReference type="GO" id="GO:0003887">
    <property type="term" value="F:DNA-directed DNA polymerase activity"/>
    <property type="evidence" value="ECO:0007669"/>
    <property type="project" value="InterPro"/>
</dbReference>
<dbReference type="GO" id="GO:0033202">
    <property type="term" value="C:DNA helicase complex"/>
    <property type="evidence" value="ECO:0007669"/>
    <property type="project" value="TreeGrafter"/>
</dbReference>
<dbReference type="PANTHER" id="PTHR11070:SF2">
    <property type="entry name" value="ATP-DEPENDENT DNA HELICASE SRS2"/>
    <property type="match status" value="1"/>
</dbReference>
<comment type="caution">
    <text evidence="15">The sequence shown here is derived from an EMBL/GenBank/DDBJ whole genome shotgun (WGS) entry which is preliminary data.</text>
</comment>
<keyword evidence="7" id="KW-0238">DNA-binding</keyword>
<dbReference type="GO" id="GO:0005829">
    <property type="term" value="C:cytosol"/>
    <property type="evidence" value="ECO:0007669"/>
    <property type="project" value="TreeGrafter"/>
</dbReference>
<comment type="similarity">
    <text evidence="1">Belongs to the helicase family. UvrD subfamily.</text>
</comment>
<dbReference type="InterPro" id="IPR006054">
    <property type="entry name" value="DnaQ"/>
</dbReference>
<organism evidence="15 16">
    <name type="scientific">Megasphaera lornae</name>
    <dbReference type="NCBI Taxonomy" id="1000568"/>
    <lineage>
        <taxon>Bacteria</taxon>
        <taxon>Bacillati</taxon>
        <taxon>Bacillota</taxon>
        <taxon>Negativicutes</taxon>
        <taxon>Veillonellales</taxon>
        <taxon>Veillonellaceae</taxon>
        <taxon>Megasphaera</taxon>
    </lineage>
</organism>
<dbReference type="eggNOG" id="COG0210">
    <property type="taxonomic scope" value="Bacteria"/>
</dbReference>
<sequence>MNLSTQLNETQHRIVTELDHNILLQAPAGTGKTAILAHRIAYILACRRAREKEILCLTFTNRACKELQHRLQELIGLSAQNVTIKTIHAFGYLVLQEEGKKNAAVPYDSLIYDEEDCRHLLASLIPANYQKSPYLLKISALIEKIKKNTTAVNEPAVTHPDAYVFSRLVSRKYLSSLCENYNGTPNPRLENWLVQHGLALYRQYNQCLRQNHALDFHDLILQAHRLLQQPEIRTRWQTRFRYLTIDEIQDTSDWEYAFLSPLFPEKNLLFCGDAFQTIYEWRGSHPDFIFADIKKKYHPLCLTLTTNYRAAPPLVQAAADCLQALFPDRQSPKILAGTPVDATPEPIQKHSFPTYLEEGAWIFKTIQAMSKDERRHVCIMTRTNRQNKQLWLALRACNARVRADRTLPFSRIEQFHLFKRQEIKDVLAFLRLIINKNDALSMHRIAQRFIPHLGHAVLRQLEGPAYKTAGIHLSDFSDPRILTAGDPFGLLLHHLQEGSLIVFDVESTGTNPLQDEIIQIAAVRLRTDGTIQEKFMTYLRPSRTVGDSYAIHGLSDEFLQKNGTDARRALQNFLTFAKDSLIVGHNVLYDISILQSELSRLSLPCPTEMPYMDTLDIYRRFYPDLEKYTLEFLSHHFSTAHKPSHNAWDDILATADLLQTVLQEKILSQTATRRELFTTYAHRFISFSEKISALRRQSYSLRPHELLTRIMLHCGVKEYYAKIDEQEASRGEPSHRLDHIRYFYRLAAEQDDPSRSPRDNLQELLQLASLSNSELDTLLQKRAQIPIITVHQAKGLEYDTVFLAALQDGTFPLSRPIQTGNLDEEKRLFYVAITRAKKKLYLTWHEAENHIKQNPSRFLQTLPLTAPRG</sequence>
<keyword evidence="5 15" id="KW-0540">Nuclease</keyword>
<evidence type="ECO:0000259" key="13">
    <source>
        <dbReference type="PROSITE" id="PS51198"/>
    </source>
</evidence>
<dbReference type="Gene3D" id="3.30.420.10">
    <property type="entry name" value="Ribonuclease H-like superfamily/Ribonuclease H"/>
    <property type="match status" value="1"/>
</dbReference>
<feature type="binding site" evidence="12">
    <location>
        <begin position="26"/>
        <end position="33"/>
    </location>
    <ligand>
        <name>ATP</name>
        <dbReference type="ChEBI" id="CHEBI:30616"/>
    </ligand>
</feature>
<dbReference type="Pfam" id="PF13361">
    <property type="entry name" value="UvrD_C"/>
    <property type="match status" value="1"/>
</dbReference>
<evidence type="ECO:0000256" key="2">
    <source>
        <dbReference type="ARBA" id="ARBA00022741"/>
    </source>
</evidence>
<evidence type="ECO:0000256" key="9">
    <source>
        <dbReference type="ARBA" id="ARBA00034617"/>
    </source>
</evidence>
<keyword evidence="5 15" id="KW-0269">Exonuclease</keyword>
<dbReference type="SUPFAM" id="SSF52540">
    <property type="entry name" value="P-loop containing nucleoside triphosphate hydrolases"/>
    <property type="match status" value="1"/>
</dbReference>
<dbReference type="InterPro" id="IPR014016">
    <property type="entry name" value="UvrD-like_ATP-bd"/>
</dbReference>
<feature type="domain" description="UvrD-like helicase C-terminal" evidence="14">
    <location>
        <begin position="313"/>
        <end position="795"/>
    </location>
</feature>
<reference evidence="16" key="1">
    <citation type="submission" date="2009-12" db="EMBL/GenBank/DDBJ databases">
        <title>Sequence of Clostridiales genomosp. BVAB3 str. UPII9-5.</title>
        <authorList>
            <person name="Madupu R."/>
            <person name="Durkin A.S."/>
            <person name="Torralba M."/>
            <person name="Methe B."/>
            <person name="Sutton G.G."/>
            <person name="Strausberg R.L."/>
            <person name="Nelson K.E."/>
        </authorList>
    </citation>
    <scope>NUCLEOTIDE SEQUENCE [LARGE SCALE GENOMIC DNA]</scope>
    <source>
        <strain evidence="16">28L</strain>
    </source>
</reference>
<dbReference type="PROSITE" id="PS51198">
    <property type="entry name" value="UVRD_HELICASE_ATP_BIND"/>
    <property type="match status" value="1"/>
</dbReference>
<dbReference type="InterPro" id="IPR036397">
    <property type="entry name" value="RNaseH_sf"/>
</dbReference>
<keyword evidence="15" id="KW-0548">Nucleotidyltransferase</keyword>
<evidence type="ECO:0000259" key="14">
    <source>
        <dbReference type="PROSITE" id="PS51217"/>
    </source>
</evidence>
<dbReference type="GO" id="GO:0003677">
    <property type="term" value="F:DNA binding"/>
    <property type="evidence" value="ECO:0007669"/>
    <property type="project" value="UniProtKB-KW"/>
</dbReference>
<dbReference type="CDD" id="cd17932">
    <property type="entry name" value="DEXQc_UvrD"/>
    <property type="match status" value="1"/>
</dbReference>
<keyword evidence="2 12" id="KW-0547">Nucleotide-binding</keyword>
<dbReference type="InterPro" id="IPR012337">
    <property type="entry name" value="RNaseH-like_sf"/>
</dbReference>
<protein>
    <recommendedName>
        <fullName evidence="10">DNA 3'-5' helicase</fullName>
        <ecNumber evidence="10">5.6.2.4</ecNumber>
    </recommendedName>
</protein>
<gene>
    <name evidence="15" type="ORF">HMPREF0889_1227</name>
</gene>
<dbReference type="InterPro" id="IPR013520">
    <property type="entry name" value="Ribonucl_H"/>
</dbReference>
<dbReference type="Pfam" id="PF00929">
    <property type="entry name" value="RNase_T"/>
    <property type="match status" value="1"/>
</dbReference>
<evidence type="ECO:0000256" key="6">
    <source>
        <dbReference type="ARBA" id="ARBA00022840"/>
    </source>
</evidence>
<evidence type="ECO:0000256" key="1">
    <source>
        <dbReference type="ARBA" id="ARBA00009922"/>
    </source>
</evidence>
<dbReference type="GO" id="GO:0006260">
    <property type="term" value="P:DNA replication"/>
    <property type="evidence" value="ECO:0007669"/>
    <property type="project" value="InterPro"/>
</dbReference>
<keyword evidence="8" id="KW-0413">Isomerase</keyword>
<evidence type="ECO:0000256" key="7">
    <source>
        <dbReference type="ARBA" id="ARBA00023125"/>
    </source>
</evidence>
<name>D3LW85_9FIRM</name>
<keyword evidence="3 12" id="KW-0378">Hydrolase</keyword>
<evidence type="ECO:0000256" key="12">
    <source>
        <dbReference type="PROSITE-ProRule" id="PRU00560"/>
    </source>
</evidence>
<dbReference type="Gene3D" id="3.40.50.300">
    <property type="entry name" value="P-loop containing nucleotide triphosphate hydrolases"/>
    <property type="match status" value="3"/>
</dbReference>
<dbReference type="GO" id="GO:0043138">
    <property type="term" value="F:3'-5' DNA helicase activity"/>
    <property type="evidence" value="ECO:0007669"/>
    <property type="project" value="UniProtKB-EC"/>
</dbReference>
<evidence type="ECO:0000256" key="10">
    <source>
        <dbReference type="ARBA" id="ARBA00034808"/>
    </source>
</evidence>
<dbReference type="GO" id="GO:0016887">
    <property type="term" value="F:ATP hydrolysis activity"/>
    <property type="evidence" value="ECO:0007669"/>
    <property type="project" value="RHEA"/>
</dbReference>
<dbReference type="EMBL" id="ADGP01000023">
    <property type="protein sequence ID" value="EFD93552.1"/>
    <property type="molecule type" value="Genomic_DNA"/>
</dbReference>
<dbReference type="STRING" id="699218.HMPREF0889_1227"/>
<evidence type="ECO:0000256" key="11">
    <source>
        <dbReference type="ARBA" id="ARBA00048988"/>
    </source>
</evidence>
<dbReference type="NCBIfam" id="TIGR00573">
    <property type="entry name" value="dnaq"/>
    <property type="match status" value="1"/>
</dbReference>
<dbReference type="AlphaFoldDB" id="D3LW85"/>
<dbReference type="RefSeq" id="WP_009370044.1">
    <property type="nucleotide sequence ID" value="NZ_ADGP01000023.1"/>
</dbReference>
<dbReference type="OrthoDB" id="9810135at2"/>
<keyword evidence="6 12" id="KW-0067">ATP-binding</keyword>
<comment type="catalytic activity">
    <reaction evidence="9">
        <text>Couples ATP hydrolysis with the unwinding of duplex DNA by translocating in the 3'-5' direction.</text>
        <dbReference type="EC" id="5.6.2.4"/>
    </reaction>
</comment>
<evidence type="ECO:0000256" key="3">
    <source>
        <dbReference type="ARBA" id="ARBA00022801"/>
    </source>
</evidence>
<dbReference type="InterPro" id="IPR014017">
    <property type="entry name" value="DNA_helicase_UvrD-like_C"/>
</dbReference>
<dbReference type="PANTHER" id="PTHR11070">
    <property type="entry name" value="UVRD / RECB / PCRA DNA HELICASE FAMILY MEMBER"/>
    <property type="match status" value="1"/>
</dbReference>
<dbReference type="PROSITE" id="PS51217">
    <property type="entry name" value="UVRD_HELICASE_CTER"/>
    <property type="match status" value="1"/>
</dbReference>
<keyword evidence="4 12" id="KW-0347">Helicase</keyword>
<dbReference type="Gene3D" id="1.10.486.10">
    <property type="entry name" value="PCRA, domain 4"/>
    <property type="match status" value="1"/>
</dbReference>
<evidence type="ECO:0000256" key="8">
    <source>
        <dbReference type="ARBA" id="ARBA00023235"/>
    </source>
</evidence>
<dbReference type="InterPro" id="IPR027417">
    <property type="entry name" value="P-loop_NTPase"/>
</dbReference>
<evidence type="ECO:0000313" key="15">
    <source>
        <dbReference type="EMBL" id="EFD93552.1"/>
    </source>
</evidence>
<dbReference type="GO" id="GO:0005524">
    <property type="term" value="F:ATP binding"/>
    <property type="evidence" value="ECO:0007669"/>
    <property type="project" value="UniProtKB-UniRule"/>
</dbReference>
<evidence type="ECO:0000256" key="4">
    <source>
        <dbReference type="ARBA" id="ARBA00022806"/>
    </source>
</evidence>
<dbReference type="GO" id="GO:0000725">
    <property type="term" value="P:recombinational repair"/>
    <property type="evidence" value="ECO:0007669"/>
    <property type="project" value="TreeGrafter"/>
</dbReference>
<feature type="domain" description="UvrD-like helicase ATP-binding" evidence="13">
    <location>
        <begin position="5"/>
        <end position="311"/>
    </location>
</feature>
<proteinExistence type="inferred from homology"/>
<dbReference type="GO" id="GO:0004527">
    <property type="term" value="F:exonuclease activity"/>
    <property type="evidence" value="ECO:0007669"/>
    <property type="project" value="UniProtKB-KW"/>
</dbReference>
<evidence type="ECO:0000313" key="16">
    <source>
        <dbReference type="Proteomes" id="UP000003242"/>
    </source>
</evidence>
<comment type="catalytic activity">
    <reaction evidence="11">
        <text>ATP + H2O = ADP + phosphate + H(+)</text>
        <dbReference type="Rhea" id="RHEA:13065"/>
        <dbReference type="ChEBI" id="CHEBI:15377"/>
        <dbReference type="ChEBI" id="CHEBI:15378"/>
        <dbReference type="ChEBI" id="CHEBI:30616"/>
        <dbReference type="ChEBI" id="CHEBI:43474"/>
        <dbReference type="ChEBI" id="CHEBI:456216"/>
        <dbReference type="EC" id="5.6.2.4"/>
    </reaction>
</comment>
<dbReference type="CDD" id="cd06127">
    <property type="entry name" value="DEDDh"/>
    <property type="match status" value="1"/>
</dbReference>
<dbReference type="FunFam" id="3.30.420.10:FF:000045">
    <property type="entry name" value="3'-5' exonuclease DinG"/>
    <property type="match status" value="1"/>
</dbReference>
<dbReference type="SUPFAM" id="SSF53098">
    <property type="entry name" value="Ribonuclease H-like"/>
    <property type="match status" value="1"/>
</dbReference>